<sequence length="38" mass="3920">TRSSSEKPKQVQTEPEHAPGSLSGLDARVRKGSEGAAA</sequence>
<feature type="compositionally biased region" description="Basic and acidic residues" evidence="1">
    <location>
        <begin position="1"/>
        <end position="17"/>
    </location>
</feature>
<accession>A0A428VRV0</accession>
<protein>
    <submittedName>
        <fullName evidence="2">Site-specific DNA-methyltransferase</fullName>
    </submittedName>
</protein>
<reference evidence="2 3" key="1">
    <citation type="submission" date="2018-05" db="EMBL/GenBank/DDBJ databases">
        <title>Evolution of GPA BGCs.</title>
        <authorList>
            <person name="Waglechner N."/>
            <person name="Wright G.D."/>
        </authorList>
    </citation>
    <scope>NUCLEOTIDE SEQUENCE [LARGE SCALE GENOMIC DNA]</scope>
    <source>
        <strain evidence="2 3">DSM 5908</strain>
    </source>
</reference>
<dbReference type="GO" id="GO:0032259">
    <property type="term" value="P:methylation"/>
    <property type="evidence" value="ECO:0007669"/>
    <property type="project" value="UniProtKB-KW"/>
</dbReference>
<keyword evidence="2" id="KW-0808">Transferase</keyword>
<dbReference type="GO" id="GO:0008168">
    <property type="term" value="F:methyltransferase activity"/>
    <property type="evidence" value="ECO:0007669"/>
    <property type="project" value="UniProtKB-KW"/>
</dbReference>
<feature type="compositionally biased region" description="Basic and acidic residues" evidence="1">
    <location>
        <begin position="27"/>
        <end position="38"/>
    </location>
</feature>
<gene>
    <name evidence="2" type="ORF">DMA12_49100</name>
</gene>
<dbReference type="AlphaFoldDB" id="A0A428VRV0"/>
<name>A0A428VRV0_AMYBA</name>
<evidence type="ECO:0000313" key="2">
    <source>
        <dbReference type="EMBL" id="RSM33532.1"/>
    </source>
</evidence>
<comment type="caution">
    <text evidence="2">The sequence shown here is derived from an EMBL/GenBank/DDBJ whole genome shotgun (WGS) entry which is preliminary data.</text>
</comment>
<dbReference type="Proteomes" id="UP000286716">
    <property type="component" value="Unassembled WGS sequence"/>
</dbReference>
<feature type="region of interest" description="Disordered" evidence="1">
    <location>
        <begin position="1"/>
        <end position="38"/>
    </location>
</feature>
<keyword evidence="2" id="KW-0489">Methyltransferase</keyword>
<evidence type="ECO:0000256" key="1">
    <source>
        <dbReference type="SAM" id="MobiDB-lite"/>
    </source>
</evidence>
<evidence type="ECO:0000313" key="3">
    <source>
        <dbReference type="Proteomes" id="UP000286716"/>
    </source>
</evidence>
<dbReference type="EMBL" id="QHHU01000177">
    <property type="protein sequence ID" value="RSM33532.1"/>
    <property type="molecule type" value="Genomic_DNA"/>
</dbReference>
<feature type="non-terminal residue" evidence="2">
    <location>
        <position position="1"/>
    </location>
</feature>
<organism evidence="2 3">
    <name type="scientific">Amycolatopsis balhimycina DSM 5908</name>
    <dbReference type="NCBI Taxonomy" id="1081091"/>
    <lineage>
        <taxon>Bacteria</taxon>
        <taxon>Bacillati</taxon>
        <taxon>Actinomycetota</taxon>
        <taxon>Actinomycetes</taxon>
        <taxon>Pseudonocardiales</taxon>
        <taxon>Pseudonocardiaceae</taxon>
        <taxon>Amycolatopsis</taxon>
    </lineage>
</organism>
<keyword evidence="3" id="KW-1185">Reference proteome</keyword>
<proteinExistence type="predicted"/>